<dbReference type="PROSITE" id="PS50929">
    <property type="entry name" value="ABC_TM1F"/>
    <property type="match status" value="1"/>
</dbReference>
<dbReference type="InterPro" id="IPR027417">
    <property type="entry name" value="P-loop_NTPase"/>
</dbReference>
<evidence type="ECO:0000256" key="6">
    <source>
        <dbReference type="ARBA" id="ARBA00022989"/>
    </source>
</evidence>
<dbReference type="Pfam" id="PF00005">
    <property type="entry name" value="ABC_tran"/>
    <property type="match status" value="1"/>
</dbReference>
<comment type="similarity">
    <text evidence="2">Belongs to the ABC transporter superfamily.</text>
</comment>
<dbReference type="Gene3D" id="3.40.50.300">
    <property type="entry name" value="P-loop containing nucleotide triphosphate hydrolases"/>
    <property type="match status" value="1"/>
</dbReference>
<feature type="transmembrane region" description="Helical" evidence="9">
    <location>
        <begin position="177"/>
        <end position="197"/>
    </location>
</feature>
<gene>
    <name evidence="12" type="ORF">RPMA_09890</name>
</gene>
<keyword evidence="4" id="KW-0547">Nucleotide-binding</keyword>
<protein>
    <submittedName>
        <fullName evidence="12">ABC transporter ATP-binding protein</fullName>
    </submittedName>
</protein>
<evidence type="ECO:0000256" key="3">
    <source>
        <dbReference type="ARBA" id="ARBA00022692"/>
    </source>
</evidence>
<evidence type="ECO:0000259" key="11">
    <source>
        <dbReference type="PROSITE" id="PS50929"/>
    </source>
</evidence>
<feature type="transmembrane region" description="Helical" evidence="9">
    <location>
        <begin position="268"/>
        <end position="289"/>
    </location>
</feature>
<keyword evidence="13" id="KW-1185">Reference proteome</keyword>
<dbReference type="PROSITE" id="PS00211">
    <property type="entry name" value="ABC_TRANSPORTER_1"/>
    <property type="match status" value="1"/>
</dbReference>
<dbReference type="EMBL" id="CP036498">
    <property type="protein sequence ID" value="QUS39112.1"/>
    <property type="molecule type" value="Genomic_DNA"/>
</dbReference>
<dbReference type="InterPro" id="IPR003439">
    <property type="entry name" value="ABC_transporter-like_ATP-bd"/>
</dbReference>
<evidence type="ECO:0000256" key="9">
    <source>
        <dbReference type="SAM" id="Phobius"/>
    </source>
</evidence>
<dbReference type="PANTHER" id="PTHR24221">
    <property type="entry name" value="ATP-BINDING CASSETTE SUB-FAMILY B"/>
    <property type="match status" value="1"/>
</dbReference>
<evidence type="ECO:0000313" key="13">
    <source>
        <dbReference type="Proteomes" id="UP000682843"/>
    </source>
</evidence>
<dbReference type="SMART" id="SM00382">
    <property type="entry name" value="AAA"/>
    <property type="match status" value="1"/>
</dbReference>
<keyword evidence="5 12" id="KW-0067">ATP-binding</keyword>
<dbReference type="Gene3D" id="1.20.1560.10">
    <property type="entry name" value="ABC transporter type 1, transmembrane domain"/>
    <property type="match status" value="1"/>
</dbReference>
<evidence type="ECO:0000256" key="8">
    <source>
        <dbReference type="ARBA" id="ARBA00024722"/>
    </source>
</evidence>
<feature type="domain" description="ABC transporter" evidence="10">
    <location>
        <begin position="357"/>
        <end position="595"/>
    </location>
</feature>
<dbReference type="Pfam" id="PF00664">
    <property type="entry name" value="ABC_membrane"/>
    <property type="match status" value="1"/>
</dbReference>
<dbReference type="InterPro" id="IPR011527">
    <property type="entry name" value="ABC1_TM_dom"/>
</dbReference>
<accession>A0ABX8A799</accession>
<keyword evidence="6 9" id="KW-1133">Transmembrane helix</keyword>
<keyword evidence="3 9" id="KW-0812">Transmembrane</keyword>
<evidence type="ECO:0000313" key="12">
    <source>
        <dbReference type="EMBL" id="QUS39112.1"/>
    </source>
</evidence>
<reference evidence="12 13" key="1">
    <citation type="submission" date="2019-02" db="EMBL/GenBank/DDBJ databases">
        <title>Emended description of the genus Rhodopseudomonas and description of Rhodopseudomonas albus sp. nov., a non-phototrophic, heavy-metal-tolerant bacterium isolated from garden soil.</title>
        <authorList>
            <person name="Bao Z."/>
            <person name="Cao W.W."/>
            <person name="Sato Y."/>
            <person name="Nishizawa T."/>
            <person name="Zhao J."/>
            <person name="Guo Y."/>
            <person name="Ohta H."/>
        </authorList>
    </citation>
    <scope>NUCLEOTIDE SEQUENCE [LARGE SCALE GENOMIC DNA]</scope>
    <source>
        <strain evidence="12 13">SK50-23</strain>
    </source>
</reference>
<feature type="transmembrane region" description="Helical" evidence="9">
    <location>
        <begin position="151"/>
        <end position="171"/>
    </location>
</feature>
<dbReference type="PANTHER" id="PTHR24221:SF654">
    <property type="entry name" value="ATP-BINDING CASSETTE SUB-FAMILY B MEMBER 6"/>
    <property type="match status" value="1"/>
</dbReference>
<dbReference type="InterPro" id="IPR036640">
    <property type="entry name" value="ABC1_TM_sf"/>
</dbReference>
<sequence>MKSGSFVSTAQLLGLPLSRAALLIALSLAMAACEVGALILMVPTFQYIQGDGDVDKLIATSRVWQELARAHAWLGLPLGLASLLSTSFAFVLFRQALTFAYSVVLSLSKTKLTRSIRLQLFERFLRVSLSDQERSSSGQLVNTFTQVTDGAAIAVFQAIHLTTLGLLFAAYGCVMLVFSWQMTAITVVMIATTAIVLRNLVRRAHLAGEAFNAANEALGRFLGERLRLLRLIRLSHMEPAEQAAMERLTASQRKHMVRIDILSARLDLLVEPIVVGIAFTFVFIGYTRFQLTLEQLGVFLLILLRLTPVGRDFMRSRQLLVAFRPMLNSALATLEAWREQEEPSAGTTAYVSAGSKIVFDRVSFAYDEAVEKLALTGVDLTIAPREFIALVGPSGAGKSTLVDLLPRLRIPQRGSIRIDGRELSEFTLTSLRESVAYLPQLAQIFDVTIAEHLRYGKPYATQTEIEEALSLAGAAEFVSRLPHGINTRLGESGISLSGGQRQRLDLARALIKKAPILILDEPTASLDAESEEAFRQSLIRLRDERASTVVLIGHRLSTVIMADRIAVLEGGCITEIGTHTELLAQGGWYARAWAIQRPDDKALHAYASGTLS</sequence>
<dbReference type="InterPro" id="IPR017871">
    <property type="entry name" value="ABC_transporter-like_CS"/>
</dbReference>
<comment type="function">
    <text evidence="8">Involved in beta-(1--&gt;2)glucan export. Transmembrane domains (TMD) form a pore in the inner membrane and the ATP-binding domain (NBD) is responsible for energy generation.</text>
</comment>
<dbReference type="SUPFAM" id="SSF52540">
    <property type="entry name" value="P-loop containing nucleoside triphosphate hydrolases"/>
    <property type="match status" value="1"/>
</dbReference>
<organism evidence="12 13">
    <name type="scientific">Tardiphaga alba</name>
    <dbReference type="NCBI Taxonomy" id="340268"/>
    <lineage>
        <taxon>Bacteria</taxon>
        <taxon>Pseudomonadati</taxon>
        <taxon>Pseudomonadota</taxon>
        <taxon>Alphaproteobacteria</taxon>
        <taxon>Hyphomicrobiales</taxon>
        <taxon>Nitrobacteraceae</taxon>
        <taxon>Tardiphaga</taxon>
    </lineage>
</organism>
<feature type="transmembrane region" description="Helical" evidence="9">
    <location>
        <begin position="20"/>
        <end position="42"/>
    </location>
</feature>
<evidence type="ECO:0000256" key="7">
    <source>
        <dbReference type="ARBA" id="ARBA00023136"/>
    </source>
</evidence>
<dbReference type="PROSITE" id="PS51257">
    <property type="entry name" value="PROKAR_LIPOPROTEIN"/>
    <property type="match status" value="1"/>
</dbReference>
<dbReference type="InterPro" id="IPR039421">
    <property type="entry name" value="Type_1_exporter"/>
</dbReference>
<dbReference type="Proteomes" id="UP000682843">
    <property type="component" value="Chromosome"/>
</dbReference>
<evidence type="ECO:0000256" key="2">
    <source>
        <dbReference type="ARBA" id="ARBA00005417"/>
    </source>
</evidence>
<dbReference type="SUPFAM" id="SSF90123">
    <property type="entry name" value="ABC transporter transmembrane region"/>
    <property type="match status" value="1"/>
</dbReference>
<comment type="subcellular location">
    <subcellularLocation>
        <location evidence="1">Cell membrane</location>
        <topology evidence="1">Multi-pass membrane protein</topology>
    </subcellularLocation>
</comment>
<evidence type="ECO:0000256" key="5">
    <source>
        <dbReference type="ARBA" id="ARBA00022840"/>
    </source>
</evidence>
<name>A0ABX8A799_9BRAD</name>
<evidence type="ECO:0000259" key="10">
    <source>
        <dbReference type="PROSITE" id="PS50893"/>
    </source>
</evidence>
<dbReference type="GO" id="GO:0005524">
    <property type="term" value="F:ATP binding"/>
    <property type="evidence" value="ECO:0007669"/>
    <property type="project" value="UniProtKB-KW"/>
</dbReference>
<feature type="domain" description="ABC transmembrane type-1" evidence="11">
    <location>
        <begin position="21"/>
        <end position="307"/>
    </location>
</feature>
<keyword evidence="7 9" id="KW-0472">Membrane</keyword>
<evidence type="ECO:0000256" key="1">
    <source>
        <dbReference type="ARBA" id="ARBA00004651"/>
    </source>
</evidence>
<evidence type="ECO:0000256" key="4">
    <source>
        <dbReference type="ARBA" id="ARBA00022741"/>
    </source>
</evidence>
<dbReference type="InterPro" id="IPR003593">
    <property type="entry name" value="AAA+_ATPase"/>
</dbReference>
<dbReference type="RefSeq" id="WP_211912658.1">
    <property type="nucleotide sequence ID" value="NZ_CP036498.1"/>
</dbReference>
<proteinExistence type="inferred from homology"/>
<dbReference type="PROSITE" id="PS50893">
    <property type="entry name" value="ABC_TRANSPORTER_2"/>
    <property type="match status" value="1"/>
</dbReference>